<reference evidence="3" key="1">
    <citation type="journal article" date="2019" name="Int. J. Syst. Evol. Microbiol.">
        <title>The Global Catalogue of Microorganisms (GCM) 10K type strain sequencing project: providing services to taxonomists for standard genome sequencing and annotation.</title>
        <authorList>
            <consortium name="The Broad Institute Genomics Platform"/>
            <consortium name="The Broad Institute Genome Sequencing Center for Infectious Disease"/>
            <person name="Wu L."/>
            <person name="Ma J."/>
        </authorList>
    </citation>
    <scope>NUCLEOTIDE SEQUENCE [LARGE SCALE GENOMIC DNA]</scope>
    <source>
        <strain evidence="3">JCM 17316</strain>
    </source>
</reference>
<gene>
    <name evidence="2" type="ORF">GCM10022416_47260</name>
</gene>
<keyword evidence="3" id="KW-1185">Reference proteome</keyword>
<evidence type="ECO:0000256" key="1">
    <source>
        <dbReference type="SAM" id="MobiDB-lite"/>
    </source>
</evidence>
<accession>A0ABP7ZCR2</accession>
<dbReference type="EMBL" id="BAABDO010000088">
    <property type="protein sequence ID" value="GAA4150692.1"/>
    <property type="molecule type" value="Genomic_DNA"/>
</dbReference>
<dbReference type="Proteomes" id="UP001500266">
    <property type="component" value="Unassembled WGS sequence"/>
</dbReference>
<name>A0ABP7ZCR2_9ACTN</name>
<organism evidence="2 3">
    <name type="scientific">Actinomadura keratinilytica</name>
    <dbReference type="NCBI Taxonomy" id="547461"/>
    <lineage>
        <taxon>Bacteria</taxon>
        <taxon>Bacillati</taxon>
        <taxon>Actinomycetota</taxon>
        <taxon>Actinomycetes</taxon>
        <taxon>Streptosporangiales</taxon>
        <taxon>Thermomonosporaceae</taxon>
        <taxon>Actinomadura</taxon>
    </lineage>
</organism>
<evidence type="ECO:0000313" key="3">
    <source>
        <dbReference type="Proteomes" id="UP001500266"/>
    </source>
</evidence>
<sequence length="60" mass="7292">MGRMRRPGGNSWRHRLRRSLRRVGAEADRDLRRRMEARKEEVRAQIDAARPDWNHYHSPD</sequence>
<proteinExistence type="predicted"/>
<feature type="region of interest" description="Disordered" evidence="1">
    <location>
        <begin position="23"/>
        <end position="60"/>
    </location>
</feature>
<protein>
    <submittedName>
        <fullName evidence="2">Uncharacterized protein</fullName>
    </submittedName>
</protein>
<evidence type="ECO:0000313" key="2">
    <source>
        <dbReference type="EMBL" id="GAA4150692.1"/>
    </source>
</evidence>
<comment type="caution">
    <text evidence="2">The sequence shown here is derived from an EMBL/GenBank/DDBJ whole genome shotgun (WGS) entry which is preliminary data.</text>
</comment>